<sequence length="44" mass="5150">MPITWASTYYFMSDIILKSGDFLITQVIMQMHYINYVLILSNSS</sequence>
<dbReference type="AlphaFoldDB" id="A0A2V3PTL5"/>
<organism evidence="1 2">
    <name type="scientific">Dysgonomonas alginatilytica</name>
    <dbReference type="NCBI Taxonomy" id="1605892"/>
    <lineage>
        <taxon>Bacteria</taxon>
        <taxon>Pseudomonadati</taxon>
        <taxon>Bacteroidota</taxon>
        <taxon>Bacteroidia</taxon>
        <taxon>Bacteroidales</taxon>
        <taxon>Dysgonomonadaceae</taxon>
        <taxon>Dysgonomonas</taxon>
    </lineage>
</organism>
<gene>
    <name evidence="1" type="ORF">CLV62_10325</name>
</gene>
<comment type="caution">
    <text evidence="1">The sequence shown here is derived from an EMBL/GenBank/DDBJ whole genome shotgun (WGS) entry which is preliminary data.</text>
</comment>
<keyword evidence="2" id="KW-1185">Reference proteome</keyword>
<reference evidence="1 2" key="1">
    <citation type="submission" date="2018-03" db="EMBL/GenBank/DDBJ databases">
        <title>Genomic Encyclopedia of Archaeal and Bacterial Type Strains, Phase II (KMG-II): from individual species to whole genera.</title>
        <authorList>
            <person name="Goeker M."/>
        </authorList>
    </citation>
    <scope>NUCLEOTIDE SEQUENCE [LARGE SCALE GENOMIC DNA]</scope>
    <source>
        <strain evidence="1 2">DSM 100214</strain>
    </source>
</reference>
<dbReference type="EMBL" id="QICL01000003">
    <property type="protein sequence ID" value="PXV67352.1"/>
    <property type="molecule type" value="Genomic_DNA"/>
</dbReference>
<evidence type="ECO:0000313" key="2">
    <source>
        <dbReference type="Proteomes" id="UP000247973"/>
    </source>
</evidence>
<accession>A0A2V3PTL5</accession>
<protein>
    <submittedName>
        <fullName evidence="1">Uncharacterized protein</fullName>
    </submittedName>
</protein>
<dbReference type="Proteomes" id="UP000247973">
    <property type="component" value="Unassembled WGS sequence"/>
</dbReference>
<proteinExistence type="predicted"/>
<evidence type="ECO:0000313" key="1">
    <source>
        <dbReference type="EMBL" id="PXV67352.1"/>
    </source>
</evidence>
<name>A0A2V3PTL5_9BACT</name>